<reference evidence="6" key="1">
    <citation type="journal article" date="2019" name="Sci. Rep.">
        <title>Draft genome of Tanacetum cinerariifolium, the natural source of mosquito coil.</title>
        <authorList>
            <person name="Yamashiro T."/>
            <person name="Shiraishi A."/>
            <person name="Satake H."/>
            <person name="Nakayama K."/>
        </authorList>
    </citation>
    <scope>NUCLEOTIDE SEQUENCE</scope>
</reference>
<dbReference type="Pfam" id="PF07727">
    <property type="entry name" value="RVT_2"/>
    <property type="match status" value="1"/>
</dbReference>
<dbReference type="SMART" id="SM00385">
    <property type="entry name" value="CYCLIN"/>
    <property type="match status" value="1"/>
</dbReference>
<dbReference type="InterPro" id="IPR012337">
    <property type="entry name" value="RNaseH-like_sf"/>
</dbReference>
<dbReference type="PANTHER" id="PTHR11618">
    <property type="entry name" value="TRANSCRIPTION INITIATION FACTOR IIB-RELATED"/>
    <property type="match status" value="1"/>
</dbReference>
<gene>
    <name evidence="6" type="ORF">Tci_014421</name>
</gene>
<dbReference type="Gene3D" id="3.30.420.10">
    <property type="entry name" value="Ribonuclease H-like superfamily/Ribonuclease H"/>
    <property type="match status" value="1"/>
</dbReference>
<keyword evidence="4" id="KW-0479">Metal-binding</keyword>
<sequence length="671" mass="77374">MFVIEEPIPLAPAADFVANVLAKWNALYDAHNEELRSMFYKQAKVERFDLIQTFHACKQEVAKSVAAYVPQMKGYVEQLERNYNMHNMGKMIDELHAMLIEYENGLPKKAKTTQVRMIKVVKSRNPIRNRLKPKEKVKLMARERINKFISLSLKTLSLLLKSTRLRMTPATTAKRHVSRQGASYFITFTDDYSRYGYVYLLKHKHEVFETFKVFKNEVENQLRKTIKALRSDRESTTRILNMVPTKKVDKTLYELWYEKVPNLSYLKVWGCEALVKRDTPDKLQQRSIKYIFIGYPKKTMGYYFDFSPENKIVVTSKIPMDVEGFEPPEEEVILIRRSERTHQAPNCLCLNVEVKEHSLGDLNETASYKAAMLDTKSNTIHDRQYGLGLGRSSSWLLDSWEAIRIIISIVAYYDYEIWQMDVKTSFLNGYIDEDIYMVQPEGSVDPNHPEKYASFKDLFMILSKHQEVGIKDLMMKLKREAAFILGIKIYRIASSMSDAYCLDCKRETEVVLDHSAGDTICSECGLVLESHLIDETSEWRTFANEFGDNDPVRVGEPINSVEMGTIHAGDFMRRFCSNLGMANQTIKAAQESVHKSKVFDIRRSPISIAAAIIYIVTQLSDAKKLLKDVALTTGVAQGTIRNSYKDLYPHLMKIIPTWYAQEEDVKNLNSP</sequence>
<dbReference type="PRINTS" id="PR00685">
    <property type="entry name" value="TIFACTORIIB"/>
</dbReference>
<evidence type="ECO:0000256" key="2">
    <source>
        <dbReference type="ARBA" id="ARBA00023015"/>
    </source>
</evidence>
<dbReference type="InterPro" id="IPR013103">
    <property type="entry name" value="RVT_2"/>
</dbReference>
<name>A0A6L2JZH9_TANCI</name>
<dbReference type="GO" id="GO:0070897">
    <property type="term" value="P:transcription preinitiation complex assembly"/>
    <property type="evidence" value="ECO:0007669"/>
    <property type="project" value="InterPro"/>
</dbReference>
<feature type="domain" description="TFIIB-type" evidence="5">
    <location>
        <begin position="497"/>
        <end position="529"/>
    </location>
</feature>
<keyword evidence="6" id="KW-0648">Protein biosynthesis</keyword>
<dbReference type="InterPro" id="IPR013150">
    <property type="entry name" value="TFIIB_cyclin"/>
</dbReference>
<dbReference type="Pfam" id="PF08271">
    <property type="entry name" value="Zn_Ribbon_TF"/>
    <property type="match status" value="1"/>
</dbReference>
<dbReference type="InterPro" id="IPR057670">
    <property type="entry name" value="SH3_retrovirus"/>
</dbReference>
<dbReference type="PANTHER" id="PTHR11618:SF69">
    <property type="entry name" value="TRANSCRIPTION INITIATION FACTOR IIB-RELATED"/>
    <property type="match status" value="1"/>
</dbReference>
<dbReference type="GO" id="GO:0097550">
    <property type="term" value="C:transcription preinitiation complex"/>
    <property type="evidence" value="ECO:0007669"/>
    <property type="project" value="TreeGrafter"/>
</dbReference>
<protein>
    <submittedName>
        <fullName evidence="6">Transcription initiation factor IIB-2</fullName>
    </submittedName>
</protein>
<dbReference type="InterPro" id="IPR013763">
    <property type="entry name" value="Cyclin-like_dom"/>
</dbReference>
<dbReference type="Gene3D" id="1.10.472.170">
    <property type="match status" value="1"/>
</dbReference>
<keyword evidence="6" id="KW-0396">Initiation factor</keyword>
<dbReference type="GO" id="GO:0003676">
    <property type="term" value="F:nucleic acid binding"/>
    <property type="evidence" value="ECO:0007669"/>
    <property type="project" value="InterPro"/>
</dbReference>
<dbReference type="FunFam" id="1.10.472.10:FF:000043">
    <property type="entry name" value="Transcription initiation factor IIB"/>
    <property type="match status" value="1"/>
</dbReference>
<keyword evidence="2" id="KW-0805">Transcription regulation</keyword>
<dbReference type="PROSITE" id="PS51134">
    <property type="entry name" value="ZF_TFIIB"/>
    <property type="match status" value="1"/>
</dbReference>
<dbReference type="EMBL" id="BKCJ010001569">
    <property type="protein sequence ID" value="GEU42443.1"/>
    <property type="molecule type" value="Genomic_DNA"/>
</dbReference>
<evidence type="ECO:0000313" key="6">
    <source>
        <dbReference type="EMBL" id="GEU42443.1"/>
    </source>
</evidence>
<evidence type="ECO:0000256" key="3">
    <source>
        <dbReference type="ARBA" id="ARBA00023163"/>
    </source>
</evidence>
<keyword evidence="4" id="KW-0863">Zinc-finger</keyword>
<keyword evidence="4" id="KW-0862">Zinc</keyword>
<dbReference type="InterPro" id="IPR000812">
    <property type="entry name" value="TFIIB"/>
</dbReference>
<dbReference type="GO" id="GO:0003743">
    <property type="term" value="F:translation initiation factor activity"/>
    <property type="evidence" value="ECO:0007669"/>
    <property type="project" value="UniProtKB-KW"/>
</dbReference>
<dbReference type="InterPro" id="IPR036397">
    <property type="entry name" value="RNaseH_sf"/>
</dbReference>
<proteinExistence type="inferred from homology"/>
<dbReference type="SUPFAM" id="SSF47954">
    <property type="entry name" value="Cyclin-like"/>
    <property type="match status" value="1"/>
</dbReference>
<organism evidence="6">
    <name type="scientific">Tanacetum cinerariifolium</name>
    <name type="common">Dalmatian daisy</name>
    <name type="synonym">Chrysanthemum cinerariifolium</name>
    <dbReference type="NCBI Taxonomy" id="118510"/>
    <lineage>
        <taxon>Eukaryota</taxon>
        <taxon>Viridiplantae</taxon>
        <taxon>Streptophyta</taxon>
        <taxon>Embryophyta</taxon>
        <taxon>Tracheophyta</taxon>
        <taxon>Spermatophyta</taxon>
        <taxon>Magnoliopsida</taxon>
        <taxon>eudicotyledons</taxon>
        <taxon>Gunneridae</taxon>
        <taxon>Pentapetalae</taxon>
        <taxon>asterids</taxon>
        <taxon>campanulids</taxon>
        <taxon>Asterales</taxon>
        <taxon>Asteraceae</taxon>
        <taxon>Asteroideae</taxon>
        <taxon>Anthemideae</taxon>
        <taxon>Anthemidinae</taxon>
        <taxon>Tanacetum</taxon>
    </lineage>
</organism>
<evidence type="ECO:0000259" key="5">
    <source>
        <dbReference type="PROSITE" id="PS51134"/>
    </source>
</evidence>
<keyword evidence="3" id="KW-0804">Transcription</keyword>
<dbReference type="SUPFAM" id="SSF57783">
    <property type="entry name" value="Zinc beta-ribbon"/>
    <property type="match status" value="1"/>
</dbReference>
<dbReference type="AlphaFoldDB" id="A0A6L2JZH9"/>
<dbReference type="Pfam" id="PF25597">
    <property type="entry name" value="SH3_retrovirus"/>
    <property type="match status" value="1"/>
</dbReference>
<comment type="similarity">
    <text evidence="1">Belongs to the TFIIB family.</text>
</comment>
<dbReference type="InterPro" id="IPR036915">
    <property type="entry name" value="Cyclin-like_sf"/>
</dbReference>
<evidence type="ECO:0000256" key="1">
    <source>
        <dbReference type="ARBA" id="ARBA00010857"/>
    </source>
</evidence>
<comment type="caution">
    <text evidence="6">The sequence shown here is derived from an EMBL/GenBank/DDBJ whole genome shotgun (WGS) entry which is preliminary data.</text>
</comment>
<accession>A0A6L2JZH9</accession>
<dbReference type="SUPFAM" id="SSF53098">
    <property type="entry name" value="Ribonuclease H-like"/>
    <property type="match status" value="1"/>
</dbReference>
<dbReference type="GO" id="GO:0005634">
    <property type="term" value="C:nucleus"/>
    <property type="evidence" value="ECO:0007669"/>
    <property type="project" value="TreeGrafter"/>
</dbReference>
<dbReference type="GO" id="GO:0008270">
    <property type="term" value="F:zinc ion binding"/>
    <property type="evidence" value="ECO:0007669"/>
    <property type="project" value="UniProtKB-KW"/>
</dbReference>
<dbReference type="Gene3D" id="1.10.472.10">
    <property type="entry name" value="Cyclin-like"/>
    <property type="match status" value="1"/>
</dbReference>
<dbReference type="InterPro" id="IPR013137">
    <property type="entry name" value="Znf_TFIIB"/>
</dbReference>
<evidence type="ECO:0000256" key="4">
    <source>
        <dbReference type="PROSITE-ProRule" id="PRU00469"/>
    </source>
</evidence>
<dbReference type="Pfam" id="PF00382">
    <property type="entry name" value="TFIIB"/>
    <property type="match status" value="1"/>
</dbReference>
<dbReference type="GO" id="GO:0017025">
    <property type="term" value="F:TBP-class protein binding"/>
    <property type="evidence" value="ECO:0007669"/>
    <property type="project" value="InterPro"/>
</dbReference>